<reference evidence="1" key="1">
    <citation type="submission" date="2022-06" db="EMBL/GenBank/DDBJ databases">
        <title>Genome Sequence of Candolleomyces eurysporus.</title>
        <authorList>
            <person name="Buettner E."/>
        </authorList>
    </citation>
    <scope>NUCLEOTIDE SEQUENCE</scope>
    <source>
        <strain evidence="1">VTCC 930004</strain>
    </source>
</reference>
<evidence type="ECO:0000313" key="1">
    <source>
        <dbReference type="EMBL" id="KAJ2933996.1"/>
    </source>
</evidence>
<dbReference type="OrthoDB" id="10637611at2759"/>
<comment type="caution">
    <text evidence="1">The sequence shown here is derived from an EMBL/GenBank/DDBJ whole genome shotgun (WGS) entry which is preliminary data.</text>
</comment>
<proteinExistence type="predicted"/>
<organism evidence="1 2">
    <name type="scientific">Candolleomyces eurysporus</name>
    <dbReference type="NCBI Taxonomy" id="2828524"/>
    <lineage>
        <taxon>Eukaryota</taxon>
        <taxon>Fungi</taxon>
        <taxon>Dikarya</taxon>
        <taxon>Basidiomycota</taxon>
        <taxon>Agaricomycotina</taxon>
        <taxon>Agaricomycetes</taxon>
        <taxon>Agaricomycetidae</taxon>
        <taxon>Agaricales</taxon>
        <taxon>Agaricineae</taxon>
        <taxon>Psathyrellaceae</taxon>
        <taxon>Candolleomyces</taxon>
    </lineage>
</organism>
<accession>A0A9W8MKG4</accession>
<keyword evidence="2" id="KW-1185">Reference proteome</keyword>
<dbReference type="Proteomes" id="UP001140091">
    <property type="component" value="Unassembled WGS sequence"/>
</dbReference>
<sequence>MSHILISDLSIQLNDKQLRGIYDSELDGLNYDLRNIDFVGGKVTQPWRREGERKRHIIPRDKITFEYLHATDPDAETELNSVDPSQLSNLLETVAFRIIRLFRCEMDLLWTAQGPSDDYFHDLDKDYDVDETVYAAATTLGSIRHCEIDLATCIVDSSVDGSLPAWPSRAIACFVLTNFGLIRRGIINPERYVV</sequence>
<protein>
    <submittedName>
        <fullName evidence="1">Uncharacterized protein</fullName>
    </submittedName>
</protein>
<dbReference type="AlphaFoldDB" id="A0A9W8MKG4"/>
<feature type="non-terminal residue" evidence="1">
    <location>
        <position position="194"/>
    </location>
</feature>
<name>A0A9W8MKG4_9AGAR</name>
<evidence type="ECO:0000313" key="2">
    <source>
        <dbReference type="Proteomes" id="UP001140091"/>
    </source>
</evidence>
<dbReference type="EMBL" id="JANBPK010000729">
    <property type="protein sequence ID" value="KAJ2933996.1"/>
    <property type="molecule type" value="Genomic_DNA"/>
</dbReference>
<gene>
    <name evidence="1" type="ORF">H1R20_g3099</name>
</gene>